<evidence type="ECO:0000313" key="2">
    <source>
        <dbReference type="Proteomes" id="UP000500826"/>
    </source>
</evidence>
<sequence length="58" mass="6168">MRFPPGGLRAGPAAHWLLRRALQAGGRFALLRAPSGELAVRATGWSGRFVAATQPADR</sequence>
<organism evidence="1 2">
    <name type="scientific">Ramlibacter terrae</name>
    <dbReference type="NCBI Taxonomy" id="2732511"/>
    <lineage>
        <taxon>Bacteria</taxon>
        <taxon>Pseudomonadati</taxon>
        <taxon>Pseudomonadota</taxon>
        <taxon>Betaproteobacteria</taxon>
        <taxon>Burkholderiales</taxon>
        <taxon>Comamonadaceae</taxon>
        <taxon>Ramlibacter</taxon>
    </lineage>
</organism>
<dbReference type="Proteomes" id="UP000500826">
    <property type="component" value="Chromosome"/>
</dbReference>
<accession>A0ABX6P181</accession>
<evidence type="ECO:0000313" key="1">
    <source>
        <dbReference type="EMBL" id="QJW83823.1"/>
    </source>
</evidence>
<reference evidence="1 2" key="1">
    <citation type="submission" date="2020-05" db="EMBL/GenBank/DDBJ databases">
        <title>Ramlibacter rhizophilus sp. nov., isolated from rhizosphere soil of national flower Mugunghwa from South Korea.</title>
        <authorList>
            <person name="Zheng-Fei Y."/>
            <person name="Huan T."/>
        </authorList>
    </citation>
    <scope>NUCLEOTIDE SEQUENCE [LARGE SCALE GENOMIC DNA]</scope>
    <source>
        <strain evidence="1 2">H242</strain>
    </source>
</reference>
<name>A0ABX6P181_9BURK</name>
<protein>
    <submittedName>
        <fullName evidence="1">Uncharacterized protein</fullName>
    </submittedName>
</protein>
<gene>
    <name evidence="1" type="ORF">HK414_06825</name>
</gene>
<keyword evidence="2" id="KW-1185">Reference proteome</keyword>
<dbReference type="EMBL" id="CP053418">
    <property type="protein sequence ID" value="QJW83823.1"/>
    <property type="molecule type" value="Genomic_DNA"/>
</dbReference>
<proteinExistence type="predicted"/>